<comment type="caution">
    <text evidence="1">The sequence shown here is derived from an EMBL/GenBank/DDBJ whole genome shotgun (WGS) entry which is preliminary data.</text>
</comment>
<dbReference type="Proteomes" id="UP000226420">
    <property type="component" value="Unassembled WGS sequence"/>
</dbReference>
<protein>
    <submittedName>
        <fullName evidence="1">Uncharacterized protein</fullName>
    </submittedName>
</protein>
<reference evidence="1 2" key="1">
    <citation type="submission" date="2016-10" db="EMBL/GenBank/DDBJ databases">
        <authorList>
            <person name="Varghese N."/>
            <person name="Submissions S."/>
        </authorList>
    </citation>
    <scope>NUCLEOTIDE SEQUENCE [LARGE SCALE GENOMIC DNA]</scope>
    <source>
        <strain evidence="1 2">DSM 5563</strain>
    </source>
</reference>
<evidence type="ECO:0000313" key="2">
    <source>
        <dbReference type="Proteomes" id="UP000226420"/>
    </source>
</evidence>
<dbReference type="RefSeq" id="WP_074824852.1">
    <property type="nucleotide sequence ID" value="NZ_FOLW01000017.1"/>
</dbReference>
<organism evidence="1 2">
    <name type="scientific">Pragia fontium DSM 5563 = ATCC 49100</name>
    <dbReference type="NCBI Taxonomy" id="1122977"/>
    <lineage>
        <taxon>Bacteria</taxon>
        <taxon>Pseudomonadati</taxon>
        <taxon>Pseudomonadota</taxon>
        <taxon>Gammaproteobacteria</taxon>
        <taxon>Enterobacterales</taxon>
        <taxon>Budviciaceae</taxon>
        <taxon>Pragia</taxon>
    </lineage>
</organism>
<gene>
    <name evidence="1" type="ORF">SAMN02745723_11723</name>
</gene>
<dbReference type="AlphaFoldDB" id="A0AAJ4WDI7"/>
<accession>A0AAJ4WDI7</accession>
<proteinExistence type="predicted"/>
<evidence type="ECO:0000313" key="1">
    <source>
        <dbReference type="EMBL" id="SFD41673.1"/>
    </source>
</evidence>
<sequence>MKITYSKNAACQFCGSTEFIRKHGKSKIGIQRFWCLSCNKTYQRNYIYKTYDSYMQAIIKNLLSKGLESDGIAKALALPSGRVDKIIFSLDQNKK</sequence>
<dbReference type="EMBL" id="FOLW01000017">
    <property type="protein sequence ID" value="SFD41673.1"/>
    <property type="molecule type" value="Genomic_DNA"/>
</dbReference>
<name>A0AAJ4WDI7_9GAMM</name>